<keyword evidence="2" id="KW-1185">Reference proteome</keyword>
<dbReference type="RefSeq" id="WP_074020598.1">
    <property type="nucleotide sequence ID" value="NZ_CAWMWP010000042.1"/>
</dbReference>
<name>A0A1Q5TY03_9GAMM</name>
<accession>A0A1Q5TY03</accession>
<proteinExistence type="predicted"/>
<dbReference type="AlphaFoldDB" id="A0A1Q5TY03"/>
<dbReference type="OrthoDB" id="6447916at2"/>
<sequence length="104" mass="11970">MIFKNGVNLPGAGLRQNSDKALFMNIDDIDLTLLKQEVVDWHEAVNEHCDLLIEHADKKMDLQIGETFQCSTLEEQRAFKVGVLLAKAQFRDLPFRTEQEEDHD</sequence>
<dbReference type="Proteomes" id="UP000186277">
    <property type="component" value="Unassembled WGS sequence"/>
</dbReference>
<protein>
    <submittedName>
        <fullName evidence="1">Uncharacterized protein</fullName>
    </submittedName>
</protein>
<evidence type="ECO:0000313" key="1">
    <source>
        <dbReference type="EMBL" id="OKP05069.1"/>
    </source>
</evidence>
<evidence type="ECO:0000313" key="2">
    <source>
        <dbReference type="Proteomes" id="UP000186277"/>
    </source>
</evidence>
<gene>
    <name evidence="1" type="ORF">Xentx_02560</name>
</gene>
<dbReference type="EMBL" id="MKGR01000019">
    <property type="protein sequence ID" value="OKP05069.1"/>
    <property type="molecule type" value="Genomic_DNA"/>
</dbReference>
<comment type="caution">
    <text evidence="1">The sequence shown here is derived from an EMBL/GenBank/DDBJ whole genome shotgun (WGS) entry which is preliminary data.</text>
</comment>
<organism evidence="1 2">
    <name type="scientific">Xenorhabdus thuongxuanensis</name>
    <dbReference type="NCBI Taxonomy" id="1873484"/>
    <lineage>
        <taxon>Bacteria</taxon>
        <taxon>Pseudomonadati</taxon>
        <taxon>Pseudomonadota</taxon>
        <taxon>Gammaproteobacteria</taxon>
        <taxon>Enterobacterales</taxon>
        <taxon>Morganellaceae</taxon>
        <taxon>Xenorhabdus</taxon>
    </lineage>
</organism>
<reference evidence="1 2" key="1">
    <citation type="submission" date="2016-09" db="EMBL/GenBank/DDBJ databases">
        <title>Xenorhabdus thuongxuanensis sp. nov. and Xenorhabdus eapokensis sp. nov., isolated from Steinernema species.</title>
        <authorList>
            <person name="Kaempfer P."/>
            <person name="Tobias N.J."/>
            <person name="Phan Ke L."/>
            <person name="Bode H.B."/>
            <person name="Glaeser S.P."/>
        </authorList>
    </citation>
    <scope>NUCLEOTIDE SEQUENCE [LARGE SCALE GENOMIC DNA]</scope>
    <source>
        <strain evidence="1 2">30TX1</strain>
    </source>
</reference>